<dbReference type="InterPro" id="IPR016300">
    <property type="entry name" value="ATPase_ArsA/GET3"/>
</dbReference>
<feature type="domain" description="ArsA/GET3 Anion-transporting ATPase-like" evidence="4">
    <location>
        <begin position="231"/>
        <end position="348"/>
    </location>
</feature>
<dbReference type="PANTHER" id="PTHR10803">
    <property type="entry name" value="ARSENICAL PUMP-DRIVING ATPASE ARSENITE-TRANSLOCATING ATPASE"/>
    <property type="match status" value="1"/>
</dbReference>
<evidence type="ECO:0000256" key="1">
    <source>
        <dbReference type="ARBA" id="ARBA00011040"/>
    </source>
</evidence>
<name>A0A1T0CHX4_9GAMM</name>
<keyword evidence="6" id="KW-1185">Reference proteome</keyword>
<dbReference type="GO" id="GO:0015446">
    <property type="term" value="F:ATPase-coupled arsenite transmembrane transporter activity"/>
    <property type="evidence" value="ECO:0007669"/>
    <property type="project" value="UniProtKB-EC"/>
</dbReference>
<accession>A0A1T0CHX4</accession>
<dbReference type="EMBL" id="MUYT01000004">
    <property type="protein sequence ID" value="OOS21952.1"/>
    <property type="molecule type" value="Genomic_DNA"/>
</dbReference>
<dbReference type="GO" id="GO:0005524">
    <property type="term" value="F:ATP binding"/>
    <property type="evidence" value="ECO:0007669"/>
    <property type="project" value="InterPro"/>
</dbReference>
<comment type="similarity">
    <text evidence="1">Belongs to the arsA ATPase family.</text>
</comment>
<dbReference type="OrthoDB" id="9780677at2"/>
<dbReference type="STRING" id="90241.B0682_02245"/>
<dbReference type="RefSeq" id="WP_078306953.1">
    <property type="nucleotide sequence ID" value="NZ_MUYT01000004.1"/>
</dbReference>
<evidence type="ECO:0000259" key="4">
    <source>
        <dbReference type="Pfam" id="PF02374"/>
    </source>
</evidence>
<dbReference type="CDD" id="cd02035">
    <property type="entry name" value="ArsA"/>
    <property type="match status" value="1"/>
</dbReference>
<comment type="catalytic activity">
    <reaction evidence="2">
        <text>arsenite(in) + ATP + H2O = arsenite(out) + ADP + phosphate + H(+)</text>
        <dbReference type="Rhea" id="RHEA:11348"/>
        <dbReference type="ChEBI" id="CHEBI:15377"/>
        <dbReference type="ChEBI" id="CHEBI:15378"/>
        <dbReference type="ChEBI" id="CHEBI:29242"/>
        <dbReference type="ChEBI" id="CHEBI:30616"/>
        <dbReference type="ChEBI" id="CHEBI:43474"/>
        <dbReference type="ChEBI" id="CHEBI:456216"/>
        <dbReference type="EC" id="7.3.2.7"/>
    </reaction>
</comment>
<dbReference type="Proteomes" id="UP000191094">
    <property type="component" value="Unassembled WGS sequence"/>
</dbReference>
<evidence type="ECO:0000313" key="5">
    <source>
        <dbReference type="EMBL" id="OOS21952.1"/>
    </source>
</evidence>
<gene>
    <name evidence="5" type="ORF">B0682_02245</name>
</gene>
<dbReference type="AlphaFoldDB" id="A0A1T0CHX4"/>
<dbReference type="InterPro" id="IPR027417">
    <property type="entry name" value="P-loop_NTPase"/>
</dbReference>
<organism evidence="5 6">
    <name type="scientific">Lwoffella lincolnii</name>
    <dbReference type="NCBI Taxonomy" id="90241"/>
    <lineage>
        <taxon>Bacteria</taxon>
        <taxon>Pseudomonadati</taxon>
        <taxon>Pseudomonadota</taxon>
        <taxon>Gammaproteobacteria</taxon>
        <taxon>Moraxellales</taxon>
        <taxon>Moraxellaceae</taxon>
        <taxon>Lwoffella</taxon>
    </lineage>
</organism>
<protein>
    <recommendedName>
        <fullName evidence="3">arsenite-transporting ATPase</fullName>
        <ecNumber evidence="3">7.3.2.7</ecNumber>
    </recommendedName>
</protein>
<evidence type="ECO:0000313" key="6">
    <source>
        <dbReference type="Proteomes" id="UP000191094"/>
    </source>
</evidence>
<sequence length="350" mass="38695">MLNRPFHQLVDGLSERPIIFVGGKGGVGKTTMAAALASQFANRQHKTLIISTDPAHSLGDVLQIKLSNDTTAITPYLDAIELDPEVMVDKHFAHVLNTIKGYASPEMLPKIKEHLHASKTAPGAQEAAMLEAMCQHLVDATEQGYRHIIFDTAPTGHTLRLLMLPEMMSAWTDGLLMQQRRQAKLKSVANHLTVNKLATSDATTSSTTTTSATAVNKKGFSNPFTHHIPDRWEQAVMVLDKRKRLFAHAGNLLHDASQTGIVLVMVADNLPIAETKRAVEQLTAVKLPISGIVVNQLIDSQQTDPFWQRRAERQQYLLAEIQQSFAHVPLYPVALQQQDIRGVDCLMTLR</sequence>
<dbReference type="Pfam" id="PF02374">
    <property type="entry name" value="ArsA_ATPase"/>
    <property type="match status" value="2"/>
</dbReference>
<dbReference type="SUPFAM" id="SSF52540">
    <property type="entry name" value="P-loop containing nucleoside triphosphate hydrolases"/>
    <property type="match status" value="1"/>
</dbReference>
<reference evidence="5 6" key="1">
    <citation type="submission" date="2017-02" db="EMBL/GenBank/DDBJ databases">
        <title>Draft genome sequence of Moraxella lincolnii CCUG 9405T type strain.</title>
        <authorList>
            <person name="Salva-Serra F."/>
            <person name="Engstrom-Jakobsson H."/>
            <person name="Thorell K."/>
            <person name="Jaen-Luchoro D."/>
            <person name="Gonzales-Siles L."/>
            <person name="Karlsson R."/>
            <person name="Yazdan S."/>
            <person name="Boulund F."/>
            <person name="Johnning A."/>
            <person name="Engstrand L."/>
            <person name="Kristiansson E."/>
            <person name="Moore E."/>
        </authorList>
    </citation>
    <scope>NUCLEOTIDE SEQUENCE [LARGE SCALE GENOMIC DNA]</scope>
    <source>
        <strain evidence="5 6">CCUG 9405</strain>
    </source>
</reference>
<dbReference type="GO" id="GO:0016887">
    <property type="term" value="F:ATP hydrolysis activity"/>
    <property type="evidence" value="ECO:0007669"/>
    <property type="project" value="InterPro"/>
</dbReference>
<dbReference type="PANTHER" id="PTHR10803:SF3">
    <property type="entry name" value="ATPASE GET3"/>
    <property type="match status" value="1"/>
</dbReference>
<dbReference type="NCBIfam" id="TIGR00345">
    <property type="entry name" value="GET3_arsA_TRC40"/>
    <property type="match status" value="1"/>
</dbReference>
<dbReference type="InterPro" id="IPR025723">
    <property type="entry name" value="ArsA/GET3_ATPase-like"/>
</dbReference>
<comment type="caution">
    <text evidence="5">The sequence shown here is derived from an EMBL/GenBank/DDBJ whole genome shotgun (WGS) entry which is preliminary data.</text>
</comment>
<proteinExistence type="inferred from homology"/>
<evidence type="ECO:0000256" key="3">
    <source>
        <dbReference type="ARBA" id="ARBA00066752"/>
    </source>
</evidence>
<feature type="domain" description="ArsA/GET3 Anion-transporting ATPase-like" evidence="4">
    <location>
        <begin position="18"/>
        <end position="202"/>
    </location>
</feature>
<dbReference type="EC" id="7.3.2.7" evidence="3"/>
<evidence type="ECO:0000256" key="2">
    <source>
        <dbReference type="ARBA" id="ARBA00052296"/>
    </source>
</evidence>
<dbReference type="Gene3D" id="3.40.50.300">
    <property type="entry name" value="P-loop containing nucleotide triphosphate hydrolases"/>
    <property type="match status" value="1"/>
</dbReference>